<feature type="non-terminal residue" evidence="3">
    <location>
        <position position="558"/>
    </location>
</feature>
<keyword evidence="2" id="KW-0812">Transmembrane</keyword>
<gene>
    <name evidence="3" type="ORF">TPAR_05216</name>
</gene>
<keyword evidence="2" id="KW-1133">Transmembrane helix</keyword>
<dbReference type="PANTHER" id="PTHR11567:SF127">
    <property type="entry name" value="HISTIDINE ACID PHOSPHATASE"/>
    <property type="match status" value="1"/>
</dbReference>
<dbReference type="PANTHER" id="PTHR11567">
    <property type="entry name" value="ACID PHOSPHATASE-RELATED"/>
    <property type="match status" value="1"/>
</dbReference>
<dbReference type="EMBL" id="PKSG01000514">
    <property type="protein sequence ID" value="POR34591.1"/>
    <property type="molecule type" value="Genomic_DNA"/>
</dbReference>
<dbReference type="GO" id="GO:0016791">
    <property type="term" value="F:phosphatase activity"/>
    <property type="evidence" value="ECO:0007669"/>
    <property type="project" value="TreeGrafter"/>
</dbReference>
<reference evidence="3 4" key="1">
    <citation type="submission" date="2018-01" db="EMBL/GenBank/DDBJ databases">
        <title>Harnessing the power of phylogenomics to disentangle the directionality and signatures of interkingdom host jumping in the parasitic fungal genus Tolypocladium.</title>
        <authorList>
            <person name="Quandt C.A."/>
            <person name="Patterson W."/>
            <person name="Spatafora J.W."/>
        </authorList>
    </citation>
    <scope>NUCLEOTIDE SEQUENCE [LARGE SCALE GENOMIC DNA]</scope>
    <source>
        <strain evidence="3 4">NRBC 100945</strain>
    </source>
</reference>
<dbReference type="STRING" id="94208.A0A2S4KWP5"/>
<dbReference type="SUPFAM" id="SSF53254">
    <property type="entry name" value="Phosphoglycerate mutase-like"/>
    <property type="match status" value="1"/>
</dbReference>
<feature type="transmembrane region" description="Helical" evidence="2">
    <location>
        <begin position="439"/>
        <end position="466"/>
    </location>
</feature>
<keyword evidence="4" id="KW-1185">Reference proteome</keyword>
<evidence type="ECO:0000256" key="1">
    <source>
        <dbReference type="SAM" id="MobiDB-lite"/>
    </source>
</evidence>
<comment type="caution">
    <text evidence="3">The sequence shown here is derived from an EMBL/GenBank/DDBJ whole genome shotgun (WGS) entry which is preliminary data.</text>
</comment>
<feature type="region of interest" description="Disordered" evidence="1">
    <location>
        <begin position="46"/>
        <end position="66"/>
    </location>
</feature>
<dbReference type="OrthoDB" id="258392at2759"/>
<dbReference type="InterPro" id="IPR029033">
    <property type="entry name" value="His_PPase_superfam"/>
</dbReference>
<evidence type="ECO:0000256" key="2">
    <source>
        <dbReference type="SAM" id="Phobius"/>
    </source>
</evidence>
<keyword evidence="2" id="KW-0472">Membrane</keyword>
<feature type="non-terminal residue" evidence="3">
    <location>
        <position position="1"/>
    </location>
</feature>
<accession>A0A2S4KWP5</accession>
<dbReference type="Proteomes" id="UP000237481">
    <property type="component" value="Unassembled WGS sequence"/>
</dbReference>
<protein>
    <submittedName>
        <fullName evidence="3">Heterokaryon incompatibility protein 6, OR allele</fullName>
    </submittedName>
</protein>
<dbReference type="InterPro" id="IPR050645">
    <property type="entry name" value="Histidine_acid_phosphatase"/>
</dbReference>
<sequence length="558" mass="58875">IKVWAAVAYINSGERTPLIGGLRTVLTPGGAQQLWRQGSAFRSRYLTGGGSDSNSNSTGGVAPIQNMPKDAIDNRQLAVLSQADDWVAAGALAFIQGLYPAKTGAFVDAAGGTDLGHDYVHGSNVTEYPLNGYQYPKIQTLTTADSSSVGIQGDVACNAWQSQTGTNLTNTKAIRDSVSQSQDLYQGLFSSAPLQGTIPLTSATYLNAYEIYDLVSYLYTHNETVFKGLRDANSTLNALRSNAFDLERAKTSLNSTTKDDPLSVLYSIAGRTLAYQVANNFNGTVAANGASRKMTLMFGSLRPLLSFLSVGGLLTRETLASGPFSRLPEPGAAMVFELISGRYSSNSGGFPSAADLSIRFYYRATANANETFATYPLFGSGFDGPSVPYTSFVQRMQDRGTSPVDWCGVCNPGAAASWCPNSSSDKGGSCSGNSGISPAVGGVIGAVIMAALMGLASLALFALGGFRVQRPAKSERSSTLGGFKGAERMAQDADVAVSKGGSREERIGSWEMRDGGRERHVPSTNAGIVTRDFHRTTSRMEEDGVSVSGAPVHARESV</sequence>
<dbReference type="Gene3D" id="3.40.50.1240">
    <property type="entry name" value="Phosphoglycerate mutase-like"/>
    <property type="match status" value="1"/>
</dbReference>
<feature type="region of interest" description="Disordered" evidence="1">
    <location>
        <begin position="538"/>
        <end position="558"/>
    </location>
</feature>
<proteinExistence type="predicted"/>
<dbReference type="AlphaFoldDB" id="A0A2S4KWP5"/>
<organism evidence="3 4">
    <name type="scientific">Tolypocladium paradoxum</name>
    <dbReference type="NCBI Taxonomy" id="94208"/>
    <lineage>
        <taxon>Eukaryota</taxon>
        <taxon>Fungi</taxon>
        <taxon>Dikarya</taxon>
        <taxon>Ascomycota</taxon>
        <taxon>Pezizomycotina</taxon>
        <taxon>Sordariomycetes</taxon>
        <taxon>Hypocreomycetidae</taxon>
        <taxon>Hypocreales</taxon>
        <taxon>Ophiocordycipitaceae</taxon>
        <taxon>Tolypocladium</taxon>
    </lineage>
</organism>
<evidence type="ECO:0000313" key="4">
    <source>
        <dbReference type="Proteomes" id="UP000237481"/>
    </source>
</evidence>
<evidence type="ECO:0000313" key="3">
    <source>
        <dbReference type="EMBL" id="POR34591.1"/>
    </source>
</evidence>
<name>A0A2S4KWP5_9HYPO</name>